<comment type="caution">
    <text evidence="1">The sequence shown here is derived from an EMBL/GenBank/DDBJ whole genome shotgun (WGS) entry which is preliminary data.</text>
</comment>
<dbReference type="Proteomes" id="UP001189429">
    <property type="component" value="Unassembled WGS sequence"/>
</dbReference>
<gene>
    <name evidence="1" type="ORF">PCOR1329_LOCUS43486</name>
</gene>
<evidence type="ECO:0000313" key="1">
    <source>
        <dbReference type="EMBL" id="CAK0851321.1"/>
    </source>
</evidence>
<dbReference type="EMBL" id="CAUYUJ010015227">
    <property type="protein sequence ID" value="CAK0851321.1"/>
    <property type="molecule type" value="Genomic_DNA"/>
</dbReference>
<proteinExistence type="predicted"/>
<reference evidence="1" key="1">
    <citation type="submission" date="2023-10" db="EMBL/GenBank/DDBJ databases">
        <authorList>
            <person name="Chen Y."/>
            <person name="Shah S."/>
            <person name="Dougan E. K."/>
            <person name="Thang M."/>
            <person name="Chan C."/>
        </authorList>
    </citation>
    <scope>NUCLEOTIDE SEQUENCE [LARGE SCALE GENOMIC DNA]</scope>
</reference>
<name>A0ABN9TYA8_9DINO</name>
<keyword evidence="2" id="KW-1185">Reference proteome</keyword>
<sequence length="99" mass="11300">MSTWVGIYFLTLPSEDAPPEFKRYSTTFIRWSKASTFSSSLSTFAMTWPSFVSKSMVIASMVTRVVVLERLQTQEQRKQMNVRCEKVSGSRIGVGYEDV</sequence>
<evidence type="ECO:0000313" key="2">
    <source>
        <dbReference type="Proteomes" id="UP001189429"/>
    </source>
</evidence>
<accession>A0ABN9TYA8</accession>
<organism evidence="1 2">
    <name type="scientific">Prorocentrum cordatum</name>
    <dbReference type="NCBI Taxonomy" id="2364126"/>
    <lineage>
        <taxon>Eukaryota</taxon>
        <taxon>Sar</taxon>
        <taxon>Alveolata</taxon>
        <taxon>Dinophyceae</taxon>
        <taxon>Prorocentrales</taxon>
        <taxon>Prorocentraceae</taxon>
        <taxon>Prorocentrum</taxon>
    </lineage>
</organism>
<protein>
    <submittedName>
        <fullName evidence="1">Uncharacterized protein</fullName>
    </submittedName>
</protein>